<evidence type="ECO:0000259" key="2">
    <source>
        <dbReference type="Pfam" id="PF01656"/>
    </source>
</evidence>
<dbReference type="PANTHER" id="PTHR13696:SF52">
    <property type="entry name" value="PARA FAMILY PROTEIN CT_582"/>
    <property type="match status" value="1"/>
</dbReference>
<protein>
    <recommendedName>
        <fullName evidence="2">CobQ/CobB/MinD/ParA nucleotide binding domain-containing protein</fullName>
    </recommendedName>
</protein>
<dbReference type="AlphaFoldDB" id="A0A9D4YUD6"/>
<sequence>MSDQAGPSNSAEPSQRRCKRVSCFVSKGGVGKTTTCINTAAALVKQGKRVVIIDGDAQCSVTQHLLKSPHEVPEQETLAKKSATKKKRKLSEEHAVAAAADGQAGEEPEPEPPELEPDSPEPEGIFPDSLRDKLATGVQKYDLREVRDDLPTIFYYLNAQILFNEPKLHLPEIELPGSGSGRLWLVPGAPLINMLDTTLNQAAYSDSMDSGGKLACWLRLFQTIERQYNTDYIFVDLNPAACILNYLAMLSSDFILPAVTTALYDVRACETFLGSFISDMFTLAQKRRYKFNSNTVLTLPASKWCLTLQQIVLEAAQRLNRIPGAGAGDGKHPHRSLREMIYFNQEHTGRIDDFEKAAAMVIPWVAAMEPIIALSQSLRKPIEFLTHADIKAAVVGKEDRKSKIKWLTYAQRKYGGLARSLDQLDIGPDFYYG</sequence>
<feature type="compositionally biased region" description="Basic and acidic residues" evidence="1">
    <location>
        <begin position="68"/>
        <end position="79"/>
    </location>
</feature>
<organism evidence="3 4">
    <name type="scientific">Chlorella vulgaris</name>
    <name type="common">Green alga</name>
    <dbReference type="NCBI Taxonomy" id="3077"/>
    <lineage>
        <taxon>Eukaryota</taxon>
        <taxon>Viridiplantae</taxon>
        <taxon>Chlorophyta</taxon>
        <taxon>core chlorophytes</taxon>
        <taxon>Trebouxiophyceae</taxon>
        <taxon>Chlorellales</taxon>
        <taxon>Chlorellaceae</taxon>
        <taxon>Chlorella clade</taxon>
        <taxon>Chlorella</taxon>
    </lineage>
</organism>
<dbReference type="EMBL" id="SIDB01000010">
    <property type="protein sequence ID" value="KAI3427067.1"/>
    <property type="molecule type" value="Genomic_DNA"/>
</dbReference>
<dbReference type="InterPro" id="IPR050678">
    <property type="entry name" value="DNA_Partitioning_ATPase"/>
</dbReference>
<dbReference type="OrthoDB" id="2435174at2759"/>
<feature type="compositionally biased region" description="Acidic residues" evidence="1">
    <location>
        <begin position="104"/>
        <end position="121"/>
    </location>
</feature>
<evidence type="ECO:0000313" key="3">
    <source>
        <dbReference type="EMBL" id="KAI3427067.1"/>
    </source>
</evidence>
<reference evidence="3" key="1">
    <citation type="journal article" date="2019" name="Plant J.">
        <title>Chlorella vulgaris genome assembly and annotation reveals the molecular basis for metabolic acclimation to high light conditions.</title>
        <authorList>
            <person name="Cecchin M."/>
            <person name="Marcolungo L."/>
            <person name="Rossato M."/>
            <person name="Girolomoni L."/>
            <person name="Cosentino E."/>
            <person name="Cuine S."/>
            <person name="Li-Beisson Y."/>
            <person name="Delledonne M."/>
            <person name="Ballottari M."/>
        </authorList>
    </citation>
    <scope>NUCLEOTIDE SEQUENCE</scope>
    <source>
        <strain evidence="3">211/11P</strain>
    </source>
</reference>
<name>A0A9D4YUD6_CHLVU</name>
<dbReference type="InterPro" id="IPR027417">
    <property type="entry name" value="P-loop_NTPase"/>
</dbReference>
<gene>
    <name evidence="3" type="ORF">D9Q98_007007</name>
</gene>
<feature type="domain" description="CobQ/CobB/MinD/ParA nucleotide binding" evidence="2">
    <location>
        <begin position="27"/>
        <end position="213"/>
    </location>
</feature>
<dbReference type="PANTHER" id="PTHR13696">
    <property type="entry name" value="P-LOOP CONTAINING NUCLEOSIDE TRIPHOSPHATE HYDROLASE"/>
    <property type="match status" value="1"/>
</dbReference>
<dbReference type="Proteomes" id="UP001055712">
    <property type="component" value="Unassembled WGS sequence"/>
</dbReference>
<dbReference type="Gene3D" id="3.40.50.300">
    <property type="entry name" value="P-loop containing nucleotide triphosphate hydrolases"/>
    <property type="match status" value="1"/>
</dbReference>
<dbReference type="Pfam" id="PF01656">
    <property type="entry name" value="CbiA"/>
    <property type="match status" value="1"/>
</dbReference>
<comment type="caution">
    <text evidence="3">The sequence shown here is derived from an EMBL/GenBank/DDBJ whole genome shotgun (WGS) entry which is preliminary data.</text>
</comment>
<dbReference type="InterPro" id="IPR002586">
    <property type="entry name" value="CobQ/CobB/MinD/ParA_Nub-bd_dom"/>
</dbReference>
<feature type="region of interest" description="Disordered" evidence="1">
    <location>
        <begin position="68"/>
        <end position="128"/>
    </location>
</feature>
<evidence type="ECO:0000256" key="1">
    <source>
        <dbReference type="SAM" id="MobiDB-lite"/>
    </source>
</evidence>
<accession>A0A9D4YUD6</accession>
<evidence type="ECO:0000313" key="4">
    <source>
        <dbReference type="Proteomes" id="UP001055712"/>
    </source>
</evidence>
<reference evidence="3" key="2">
    <citation type="submission" date="2020-11" db="EMBL/GenBank/DDBJ databases">
        <authorList>
            <person name="Cecchin M."/>
            <person name="Marcolungo L."/>
            <person name="Rossato M."/>
            <person name="Girolomoni L."/>
            <person name="Cosentino E."/>
            <person name="Cuine S."/>
            <person name="Li-Beisson Y."/>
            <person name="Delledonne M."/>
            <person name="Ballottari M."/>
        </authorList>
    </citation>
    <scope>NUCLEOTIDE SEQUENCE</scope>
    <source>
        <strain evidence="3">211/11P</strain>
        <tissue evidence="3">Whole cell</tissue>
    </source>
</reference>
<proteinExistence type="predicted"/>
<keyword evidence="4" id="KW-1185">Reference proteome</keyword>
<dbReference type="SUPFAM" id="SSF52540">
    <property type="entry name" value="P-loop containing nucleoside triphosphate hydrolases"/>
    <property type="match status" value="1"/>
</dbReference>
<dbReference type="CDD" id="cd02042">
    <property type="entry name" value="ParAB_family"/>
    <property type="match status" value="1"/>
</dbReference>